<keyword evidence="6" id="KW-0456">Lyase</keyword>
<dbReference type="Gene3D" id="3.20.20.70">
    <property type="entry name" value="Aldolase class I"/>
    <property type="match status" value="1"/>
</dbReference>
<dbReference type="AlphaFoldDB" id="A0A7J7MC58"/>
<dbReference type="PANTHER" id="PTHR11627">
    <property type="entry name" value="FRUCTOSE-BISPHOSPHATE ALDOLASE"/>
    <property type="match status" value="1"/>
</dbReference>
<reference evidence="7 8" key="1">
    <citation type="journal article" date="2020" name="IScience">
        <title>Genome Sequencing of the Endangered Kingdonia uniflora (Circaeasteraceae, Ranunculales) Reveals Potential Mechanisms of Evolutionary Specialization.</title>
        <authorList>
            <person name="Sun Y."/>
            <person name="Deng T."/>
            <person name="Zhang A."/>
            <person name="Moore M.J."/>
            <person name="Landis J.B."/>
            <person name="Lin N."/>
            <person name="Zhang H."/>
            <person name="Zhang X."/>
            <person name="Huang J."/>
            <person name="Zhang X."/>
            <person name="Sun H."/>
            <person name="Wang H."/>
        </authorList>
    </citation>
    <scope>NUCLEOTIDE SEQUENCE [LARGE SCALE GENOMIC DNA]</scope>
    <source>
        <strain evidence="7">TB1705</strain>
        <tissue evidence="7">Leaf</tissue>
    </source>
</reference>
<dbReference type="UniPathway" id="UPA00109">
    <property type="reaction ID" value="UER00183"/>
</dbReference>
<dbReference type="SUPFAM" id="SSF51569">
    <property type="entry name" value="Aldolase"/>
    <property type="match status" value="1"/>
</dbReference>
<dbReference type="Pfam" id="PF00274">
    <property type="entry name" value="Glycolytic"/>
    <property type="match status" value="2"/>
</dbReference>
<evidence type="ECO:0000313" key="8">
    <source>
        <dbReference type="Proteomes" id="UP000541444"/>
    </source>
</evidence>
<comment type="caution">
    <text evidence="7">The sequence shown here is derived from an EMBL/GenBank/DDBJ whole genome shotgun (WGS) entry which is preliminary data.</text>
</comment>
<proteinExistence type="inferred from homology"/>
<dbReference type="GO" id="GO:0004332">
    <property type="term" value="F:fructose-bisphosphate aldolase activity"/>
    <property type="evidence" value="ECO:0007669"/>
    <property type="project" value="UniProtKB-EC"/>
</dbReference>
<organism evidence="7 8">
    <name type="scientific">Kingdonia uniflora</name>
    <dbReference type="NCBI Taxonomy" id="39325"/>
    <lineage>
        <taxon>Eukaryota</taxon>
        <taxon>Viridiplantae</taxon>
        <taxon>Streptophyta</taxon>
        <taxon>Embryophyta</taxon>
        <taxon>Tracheophyta</taxon>
        <taxon>Spermatophyta</taxon>
        <taxon>Magnoliopsida</taxon>
        <taxon>Ranunculales</taxon>
        <taxon>Circaeasteraceae</taxon>
        <taxon>Kingdonia</taxon>
    </lineage>
</organism>
<comment type="catalytic activity">
    <reaction evidence="1">
        <text>beta-D-fructose 1,6-bisphosphate = D-glyceraldehyde 3-phosphate + dihydroxyacetone phosphate</text>
        <dbReference type="Rhea" id="RHEA:14729"/>
        <dbReference type="ChEBI" id="CHEBI:32966"/>
        <dbReference type="ChEBI" id="CHEBI:57642"/>
        <dbReference type="ChEBI" id="CHEBI:59776"/>
        <dbReference type="EC" id="4.1.2.13"/>
    </reaction>
</comment>
<protein>
    <recommendedName>
        <fullName evidence="4">fructose-bisphosphate aldolase</fullName>
        <ecNumber evidence="4">4.1.2.13</ecNumber>
    </recommendedName>
</protein>
<name>A0A7J7MC58_9MAGN</name>
<dbReference type="GO" id="GO:0006096">
    <property type="term" value="P:glycolytic process"/>
    <property type="evidence" value="ECO:0007669"/>
    <property type="project" value="UniProtKB-UniPathway"/>
</dbReference>
<comment type="similarity">
    <text evidence="3">Belongs to the class I fructose-bisphosphate aldolase family.</text>
</comment>
<keyword evidence="5" id="KW-0324">Glycolysis</keyword>
<dbReference type="EC" id="4.1.2.13" evidence="4"/>
<gene>
    <name evidence="7" type="ORF">GIB67_023169</name>
</gene>
<evidence type="ECO:0000256" key="5">
    <source>
        <dbReference type="ARBA" id="ARBA00023152"/>
    </source>
</evidence>
<evidence type="ECO:0000313" key="7">
    <source>
        <dbReference type="EMBL" id="KAF6152475.1"/>
    </source>
</evidence>
<evidence type="ECO:0000256" key="3">
    <source>
        <dbReference type="ARBA" id="ARBA00010387"/>
    </source>
</evidence>
<keyword evidence="8" id="KW-1185">Reference proteome</keyword>
<evidence type="ECO:0000256" key="1">
    <source>
        <dbReference type="ARBA" id="ARBA00000441"/>
    </source>
</evidence>
<comment type="pathway">
    <text evidence="2">Carbohydrate degradation; glycolysis; D-glyceraldehyde 3-phosphate and glycerone phosphate from D-glucose: step 4/4.</text>
</comment>
<dbReference type="EMBL" id="JACGCM010001627">
    <property type="protein sequence ID" value="KAF6152475.1"/>
    <property type="molecule type" value="Genomic_DNA"/>
</dbReference>
<evidence type="ECO:0000256" key="4">
    <source>
        <dbReference type="ARBA" id="ARBA00013068"/>
    </source>
</evidence>
<dbReference type="Proteomes" id="UP000541444">
    <property type="component" value="Unassembled WGS sequence"/>
</dbReference>
<evidence type="ECO:0000256" key="2">
    <source>
        <dbReference type="ARBA" id="ARBA00004714"/>
    </source>
</evidence>
<dbReference type="InterPro" id="IPR000741">
    <property type="entry name" value="FBA_I"/>
</dbReference>
<dbReference type="NCBIfam" id="NF033379">
    <property type="entry name" value="FrucBisAld_I"/>
    <property type="match status" value="1"/>
</dbReference>
<evidence type="ECO:0000256" key="6">
    <source>
        <dbReference type="ARBA" id="ARBA00023239"/>
    </source>
</evidence>
<dbReference type="OrthoDB" id="36455at2759"/>
<sequence length="386" mass="42184">MVTSEQIAGSDGEYADFLEWSMLIRLHLVESGEYATTITPEKLTILDWRDPCLINVKSSKSLIGEPSELIAIAIYIGTPGKGILAADESIGTIGKRLSSINVENVESNRRALRELLFCAHGALQYLSGVILYEETLSKNCFRKPFVDILNEGGVLTGIKVDKGTVELAGTNGETTTQGLDGLTQRCQKYYAAGARFAKWRVVLKIGLNKPSQLAINENANGLARYAIICQENGLVPIVEPEILVDGSHDIDRCANVTERVLAACYKALNNHHVLLEGTLQKPNMVTPGSDANKVSPKSEEQATLNLDAMNQLKGKKPWSLSFSFGCALQQNTHKAWSGKEENEEKARAAFLTRCKANSKATLVTYKGDAGKGEGASENLHVKYYKY</sequence>
<dbReference type="InterPro" id="IPR013785">
    <property type="entry name" value="Aldolase_TIM"/>
</dbReference>
<accession>A0A7J7MC58</accession>